<name>F0WFK2_9STRA</name>
<evidence type="ECO:0000313" key="1">
    <source>
        <dbReference type="EMBL" id="CCA19984.1"/>
    </source>
</evidence>
<gene>
    <name evidence="1" type="primary">AlNc14C83G5387</name>
    <name evidence="1" type="ORF">ALNC14_061270</name>
</gene>
<dbReference type="HOGENOM" id="CLU_1104394_0_0_1"/>
<sequence>MYRLMTTRMNHNYHKCRTCYENLQEDAYVSAASALHQEAAPASRGGGTFLSGRDLGIMRQRRALNYLRHRGADGLCDCLGSCKLQRNYHRKGIHSHHRPASLKVRLLSGLQTTESSSKAPWWTPTAEGLATTNYFDVQPIDMEYQILRHETYGVWKMISHRGQNHESFLQASNCSARSTSQIMRDNDPHLNEVTRVNIIKCVLQRPRFPPATQSSINGRSELVERCHQSAKRNLIPSLTSGAIPQLWTNYNG</sequence>
<dbReference type="AlphaFoldDB" id="F0WFK2"/>
<dbReference type="EMBL" id="FR824128">
    <property type="protein sequence ID" value="CCA19984.1"/>
    <property type="molecule type" value="Genomic_DNA"/>
</dbReference>
<reference evidence="1" key="1">
    <citation type="journal article" date="2011" name="PLoS Biol.">
        <title>Gene gain and loss during evolution of obligate parasitism in the white rust pathogen of Arabidopsis thaliana.</title>
        <authorList>
            <person name="Kemen E."/>
            <person name="Gardiner A."/>
            <person name="Schultz-Larsen T."/>
            <person name="Kemen A.C."/>
            <person name="Balmuth A.L."/>
            <person name="Robert-Seilaniantz A."/>
            <person name="Bailey K."/>
            <person name="Holub E."/>
            <person name="Studholme D.J."/>
            <person name="Maclean D."/>
            <person name="Jones J.D."/>
        </authorList>
    </citation>
    <scope>NUCLEOTIDE SEQUENCE</scope>
</reference>
<accession>F0WFK2</accession>
<organism evidence="1">
    <name type="scientific">Albugo laibachii Nc14</name>
    <dbReference type="NCBI Taxonomy" id="890382"/>
    <lineage>
        <taxon>Eukaryota</taxon>
        <taxon>Sar</taxon>
        <taxon>Stramenopiles</taxon>
        <taxon>Oomycota</taxon>
        <taxon>Peronosporomycetes</taxon>
        <taxon>Albuginales</taxon>
        <taxon>Albuginaceae</taxon>
        <taxon>Albugo</taxon>
    </lineage>
</organism>
<proteinExistence type="predicted"/>
<protein>
    <submittedName>
        <fullName evidence="1">AlNc14C83G5387 protein</fullName>
    </submittedName>
</protein>
<reference evidence="1" key="2">
    <citation type="submission" date="2011-02" db="EMBL/GenBank/DDBJ databases">
        <authorList>
            <person name="MacLean D."/>
        </authorList>
    </citation>
    <scope>NUCLEOTIDE SEQUENCE</scope>
</reference>